<feature type="transmembrane region" description="Helical" evidence="1">
    <location>
        <begin position="181"/>
        <end position="203"/>
    </location>
</feature>
<feature type="transmembrane region" description="Helical" evidence="1">
    <location>
        <begin position="400"/>
        <end position="418"/>
    </location>
</feature>
<reference evidence="2" key="1">
    <citation type="journal article" date="2020" name="mSystems">
        <title>Genome- and Community-Level Interaction Insights into Carbon Utilization and Element Cycling Functions of Hydrothermarchaeota in Hydrothermal Sediment.</title>
        <authorList>
            <person name="Zhou Z."/>
            <person name="Liu Y."/>
            <person name="Xu W."/>
            <person name="Pan J."/>
            <person name="Luo Z.H."/>
            <person name="Li M."/>
        </authorList>
    </citation>
    <scope>NUCLEOTIDE SEQUENCE [LARGE SCALE GENOMIC DNA]</scope>
    <source>
        <strain evidence="2">SpSt-1181</strain>
    </source>
</reference>
<evidence type="ECO:0000256" key="1">
    <source>
        <dbReference type="SAM" id="Phobius"/>
    </source>
</evidence>
<proteinExistence type="predicted"/>
<feature type="transmembrane region" description="Helical" evidence="1">
    <location>
        <begin position="374"/>
        <end position="394"/>
    </location>
</feature>
<keyword evidence="1" id="KW-0812">Transmembrane</keyword>
<gene>
    <name evidence="2" type="ORF">ENN50_02260</name>
</gene>
<keyword evidence="1" id="KW-0472">Membrane</keyword>
<evidence type="ECO:0000313" key="2">
    <source>
        <dbReference type="EMBL" id="HED30518.1"/>
    </source>
</evidence>
<dbReference type="AlphaFoldDB" id="A0A831WND2"/>
<feature type="transmembrane region" description="Helical" evidence="1">
    <location>
        <begin position="215"/>
        <end position="236"/>
    </location>
</feature>
<feature type="transmembrane region" description="Helical" evidence="1">
    <location>
        <begin position="276"/>
        <end position="301"/>
    </location>
</feature>
<feature type="transmembrane region" description="Helical" evidence="1">
    <location>
        <begin position="16"/>
        <end position="37"/>
    </location>
</feature>
<feature type="transmembrane region" description="Helical" evidence="1">
    <location>
        <begin position="49"/>
        <end position="73"/>
    </location>
</feature>
<sequence length="430" mass="48442">MSTKGFDIELGSMSRIYMSVSVFIVVLSVLLGAFGALTGSHTLHTLHPYIFFVGFGNLAILILNRYLIAAVYSELKIDTGRQMRYIYGILLSLFMISVSVISDLPLLKALTGLFLMVMVVFPVRDIFSTLSVARIWKQVSVRYYIFDVLFLLNANLGLFALGLKEAFPDSGLIPFFVTQSAYFLGSSFPLSISVMGFLYTYAWKRSPKKELITRLFSIWSYIFVGGVLVFLIAILAGHYLGMMLVSHALLFGVMIMLGGFAVYLNRFFQKNFHHPALAFLLTGLAMLFATSAYGILNIYFYDQLPFGSVPPIRANKMWIYHSHTHAALMGWITFSFIGMIYVVLPAIVRTGTLEMLRTGDPLVKLLDEDIMKKAFRQLTVMVFSSIVVLLAFYFDNSVMLFSGGIVYAAGVYFLRINLKHAFNKDNRRRA</sequence>
<dbReference type="EMBL" id="DSBW01000053">
    <property type="protein sequence ID" value="HED30518.1"/>
    <property type="molecule type" value="Genomic_DNA"/>
</dbReference>
<feature type="transmembrane region" description="Helical" evidence="1">
    <location>
        <begin position="85"/>
        <end position="107"/>
    </location>
</feature>
<name>A0A831WND2_PROAE</name>
<feature type="transmembrane region" description="Helical" evidence="1">
    <location>
        <begin position="143"/>
        <end position="161"/>
    </location>
</feature>
<accession>A0A831WND2</accession>
<protein>
    <submittedName>
        <fullName evidence="2">Uncharacterized protein</fullName>
    </submittedName>
</protein>
<keyword evidence="1" id="KW-1133">Transmembrane helix</keyword>
<comment type="caution">
    <text evidence="2">The sequence shown here is derived from an EMBL/GenBank/DDBJ whole genome shotgun (WGS) entry which is preliminary data.</text>
</comment>
<feature type="transmembrane region" description="Helical" evidence="1">
    <location>
        <begin position="326"/>
        <end position="348"/>
    </location>
</feature>
<feature type="transmembrane region" description="Helical" evidence="1">
    <location>
        <begin position="242"/>
        <end position="264"/>
    </location>
</feature>
<dbReference type="Proteomes" id="UP000886335">
    <property type="component" value="Unassembled WGS sequence"/>
</dbReference>
<feature type="transmembrane region" description="Helical" evidence="1">
    <location>
        <begin position="113"/>
        <end position="136"/>
    </location>
</feature>
<organism evidence="2">
    <name type="scientific">Prosthecochloris aestuarii</name>
    <dbReference type="NCBI Taxonomy" id="1102"/>
    <lineage>
        <taxon>Bacteria</taxon>
        <taxon>Pseudomonadati</taxon>
        <taxon>Chlorobiota</taxon>
        <taxon>Chlorobiia</taxon>
        <taxon>Chlorobiales</taxon>
        <taxon>Chlorobiaceae</taxon>
        <taxon>Prosthecochloris</taxon>
    </lineage>
</organism>